<sequence>MDSWLHVAEENIHQWIIGIILSIVSLKASIIRSYTSTDFEVHRNWLAVTHNKKLSEWYYEETSQWTLDYPPFFAYFEFILAKIGDFLGYGDILVIRKDPLMNHQVLYFQRLTVICCDFLFYYGAYKILTITSKAILNGNSGFMAKRNVLLFSCLVTLFPLMLLDNIHFQYNSFLTGLVLLSIYFVATEQFFLAALTCSILLNFKHIYLYYVPAYITFFLLEFILPLDAESPKKLIKIGSAVILPLIASFGPFIFYTGLDGLTQIMTRLFPFHRGLTHAFWAPNFWAIYNTIDFGLVNVFKLLKIKNLNPPTYTSGLVHEYNHSILFNIKPNATILLTLLALIPMMMAFKKRKDKITSYLLGLTLSSMAFFMFGYHVHEKAIILPLIPLIILAIKDLRYLSPCVLMVVVAHFTTFTLLFTTYENIFKYTASIIICLIISSMFKMTYGVSLWDGINKSTKLIVKLLIVVDITSIVATVYMKQFPFLPHILTSTFNAIVMVVIFWKLTCLGLEFDLNIEKLKSDLIAKEDKYKNEVAQLELTDLFQVKIIAGFDVAYNDKDTQTQISVAGISFYEFKTNKLLYYYEKVFPHFTPYIPSYFAVKECEVIVSLFNEVMTKCPHLKPDVLLIDGNGMFHKRQFGIASLIGRELNIPSIGIAKNLDFAPLDVDKDDIEVIKKQIKERDFEFGLNNVASFKKNLNVLRMSDSKDLLFVSNGYGVSLDMASTIVSKCCIQKTNMPINYVI</sequence>
<organism evidence="1 2">
    <name type="scientific">Rhabditophanes sp. KR3021</name>
    <dbReference type="NCBI Taxonomy" id="114890"/>
    <lineage>
        <taxon>Eukaryota</taxon>
        <taxon>Metazoa</taxon>
        <taxon>Ecdysozoa</taxon>
        <taxon>Nematoda</taxon>
        <taxon>Chromadorea</taxon>
        <taxon>Rhabditida</taxon>
        <taxon>Tylenchina</taxon>
        <taxon>Panagrolaimomorpha</taxon>
        <taxon>Strongyloidoidea</taxon>
        <taxon>Alloionematidae</taxon>
        <taxon>Rhabditophanes</taxon>
    </lineage>
</organism>
<name>A0AC35UCS2_9BILA</name>
<evidence type="ECO:0000313" key="1">
    <source>
        <dbReference type="Proteomes" id="UP000095286"/>
    </source>
</evidence>
<reference evidence="2" key="1">
    <citation type="submission" date="2016-11" db="UniProtKB">
        <authorList>
            <consortium name="WormBaseParasite"/>
        </authorList>
    </citation>
    <scope>IDENTIFICATION</scope>
    <source>
        <strain evidence="2">KR3021</strain>
    </source>
</reference>
<evidence type="ECO:0000313" key="2">
    <source>
        <dbReference type="WBParaSite" id="RSKR_0001011900.1"/>
    </source>
</evidence>
<proteinExistence type="predicted"/>
<protein>
    <submittedName>
        <fullName evidence="2">Alpha-1,3-glucosyltransferase</fullName>
    </submittedName>
</protein>
<accession>A0AC35UCS2</accession>
<dbReference type="Proteomes" id="UP000095286">
    <property type="component" value="Unplaced"/>
</dbReference>
<dbReference type="WBParaSite" id="RSKR_0001011900.1">
    <property type="protein sequence ID" value="RSKR_0001011900.1"/>
    <property type="gene ID" value="RSKR_0001011900"/>
</dbReference>